<dbReference type="CDD" id="cd00077">
    <property type="entry name" value="HDc"/>
    <property type="match status" value="1"/>
</dbReference>
<feature type="domain" description="HD-GYP" evidence="1">
    <location>
        <begin position="148"/>
        <end position="344"/>
    </location>
</feature>
<dbReference type="AlphaFoldDB" id="A0A558DSX2"/>
<dbReference type="OrthoDB" id="9802066at2"/>
<dbReference type="PANTHER" id="PTHR43155:SF2">
    <property type="entry name" value="CYCLIC DI-GMP PHOSPHODIESTERASE PA4108"/>
    <property type="match status" value="1"/>
</dbReference>
<dbReference type="RefSeq" id="WP_144357832.1">
    <property type="nucleotide sequence ID" value="NZ_VMNH01000005.1"/>
</dbReference>
<evidence type="ECO:0000313" key="3">
    <source>
        <dbReference type="Proteomes" id="UP000316649"/>
    </source>
</evidence>
<keyword evidence="3" id="KW-1185">Reference proteome</keyword>
<dbReference type="PROSITE" id="PS51832">
    <property type="entry name" value="HD_GYP"/>
    <property type="match status" value="1"/>
</dbReference>
<organism evidence="2 3">
    <name type="scientific">Sedimenticola selenatireducens</name>
    <dbReference type="NCBI Taxonomy" id="191960"/>
    <lineage>
        <taxon>Bacteria</taxon>
        <taxon>Pseudomonadati</taxon>
        <taxon>Pseudomonadota</taxon>
        <taxon>Gammaproteobacteria</taxon>
        <taxon>Chromatiales</taxon>
        <taxon>Sedimenticolaceae</taxon>
        <taxon>Sedimenticola</taxon>
    </lineage>
</organism>
<evidence type="ECO:0000313" key="2">
    <source>
        <dbReference type="EMBL" id="TVO76702.1"/>
    </source>
</evidence>
<accession>A0A558DSX2</accession>
<dbReference type="Pfam" id="PF13487">
    <property type="entry name" value="HD_5"/>
    <property type="match status" value="1"/>
</dbReference>
<name>A0A558DSX2_9GAMM</name>
<dbReference type="Pfam" id="PF11871">
    <property type="entry name" value="DUF3391"/>
    <property type="match status" value="1"/>
</dbReference>
<dbReference type="InterPro" id="IPR037522">
    <property type="entry name" value="HD_GYP_dom"/>
</dbReference>
<dbReference type="GO" id="GO:0008081">
    <property type="term" value="F:phosphoric diester hydrolase activity"/>
    <property type="evidence" value="ECO:0007669"/>
    <property type="project" value="UniProtKB-ARBA"/>
</dbReference>
<dbReference type="EMBL" id="VMNH01000005">
    <property type="protein sequence ID" value="TVO76702.1"/>
    <property type="molecule type" value="Genomic_DNA"/>
</dbReference>
<dbReference type="PANTHER" id="PTHR43155">
    <property type="entry name" value="CYCLIC DI-GMP PHOSPHODIESTERASE PA4108-RELATED"/>
    <property type="match status" value="1"/>
</dbReference>
<protein>
    <submittedName>
        <fullName evidence="2">HD-GYP domain-containing protein</fullName>
    </submittedName>
</protein>
<evidence type="ECO:0000259" key="1">
    <source>
        <dbReference type="PROSITE" id="PS51832"/>
    </source>
</evidence>
<sequence>MGITTLTVHVKDLQPGMYVSSLDRPWLETPYPIQGFMIRSGKDRERLQQFCEFVYVDVVKSRANSIPKRIIVDNEKATLPSDAAQIYQLTQRDRIPYEKTTSRESELADASTYYDQVGSTYKTLLQDAENDKQLNIPVLKKSIAPMVKSIIQNPDAFIWLTHLKSLDNYSYHHAVSCAVWAVAFGRHLGLPEAQLNSLATGCFLFDIGKTKLPKSLLRSTKRLTVEQFETVKQHVLFGIELVKQTRGIRQEVFDMIRTHHERHNGSGYPLGLSRDQIPLFGRIAGIVDAYDAITSHRPYCPPLPAYEAIEALYQWRGVDFQTELVEQFIQVVGIYPVGSLVELSNASVAVVIGQNEHYRLRPKVMVLLGNDKKLLEEFYEVDLREGLDNDDAPSLTISKGLPPGAYNLDSSHYYF</sequence>
<proteinExistence type="predicted"/>
<dbReference type="Proteomes" id="UP000316649">
    <property type="component" value="Unassembled WGS sequence"/>
</dbReference>
<dbReference type="Gene3D" id="1.10.3210.10">
    <property type="entry name" value="Hypothetical protein af1432"/>
    <property type="match status" value="1"/>
</dbReference>
<dbReference type="InterPro" id="IPR021812">
    <property type="entry name" value="DUF3391"/>
</dbReference>
<comment type="caution">
    <text evidence="2">The sequence shown here is derived from an EMBL/GenBank/DDBJ whole genome shotgun (WGS) entry which is preliminary data.</text>
</comment>
<dbReference type="SUPFAM" id="SSF109604">
    <property type="entry name" value="HD-domain/PDEase-like"/>
    <property type="match status" value="1"/>
</dbReference>
<gene>
    <name evidence="2" type="ORF">FHP88_04570</name>
</gene>
<reference evidence="2 3" key="1">
    <citation type="submission" date="2019-07" db="EMBL/GenBank/DDBJ databases">
        <title>The pathways for chlorine oxyanion respiration interact through the shared metabolite chlorate.</title>
        <authorList>
            <person name="Barnum T.P."/>
            <person name="Cheng Y."/>
            <person name="Hill K.A."/>
            <person name="Lucas L.N."/>
            <person name="Carlson H.K."/>
            <person name="Coates J.D."/>
        </authorList>
    </citation>
    <scope>NUCLEOTIDE SEQUENCE [LARGE SCALE GENOMIC DNA]</scope>
    <source>
        <strain evidence="2 3">BK-1</strain>
    </source>
</reference>
<dbReference type="InterPro" id="IPR003607">
    <property type="entry name" value="HD/PDEase_dom"/>
</dbReference>